<evidence type="ECO:0008006" key="3">
    <source>
        <dbReference type="Google" id="ProtNLM"/>
    </source>
</evidence>
<name>E9G0Y3_DAPPU</name>
<evidence type="ECO:0000313" key="1">
    <source>
        <dbReference type="EMBL" id="EFX86984.1"/>
    </source>
</evidence>
<accession>E9G0Y3</accession>
<reference evidence="1 2" key="1">
    <citation type="journal article" date="2011" name="Science">
        <title>The ecoresponsive genome of Daphnia pulex.</title>
        <authorList>
            <person name="Colbourne J.K."/>
            <person name="Pfrender M.E."/>
            <person name="Gilbert D."/>
            <person name="Thomas W.K."/>
            <person name="Tucker A."/>
            <person name="Oakley T.H."/>
            <person name="Tokishita S."/>
            <person name="Aerts A."/>
            <person name="Arnold G.J."/>
            <person name="Basu M.K."/>
            <person name="Bauer D.J."/>
            <person name="Caceres C.E."/>
            <person name="Carmel L."/>
            <person name="Casola C."/>
            <person name="Choi J.H."/>
            <person name="Detter J.C."/>
            <person name="Dong Q."/>
            <person name="Dusheyko S."/>
            <person name="Eads B.D."/>
            <person name="Frohlich T."/>
            <person name="Geiler-Samerotte K.A."/>
            <person name="Gerlach D."/>
            <person name="Hatcher P."/>
            <person name="Jogdeo S."/>
            <person name="Krijgsveld J."/>
            <person name="Kriventseva E.V."/>
            <person name="Kultz D."/>
            <person name="Laforsch C."/>
            <person name="Lindquist E."/>
            <person name="Lopez J."/>
            <person name="Manak J.R."/>
            <person name="Muller J."/>
            <person name="Pangilinan J."/>
            <person name="Patwardhan R.P."/>
            <person name="Pitluck S."/>
            <person name="Pritham E.J."/>
            <person name="Rechtsteiner A."/>
            <person name="Rho M."/>
            <person name="Rogozin I.B."/>
            <person name="Sakarya O."/>
            <person name="Salamov A."/>
            <person name="Schaack S."/>
            <person name="Shapiro H."/>
            <person name="Shiga Y."/>
            <person name="Skalitzky C."/>
            <person name="Smith Z."/>
            <person name="Souvorov A."/>
            <person name="Sung W."/>
            <person name="Tang Z."/>
            <person name="Tsuchiya D."/>
            <person name="Tu H."/>
            <person name="Vos H."/>
            <person name="Wang M."/>
            <person name="Wolf Y.I."/>
            <person name="Yamagata H."/>
            <person name="Yamada T."/>
            <person name="Ye Y."/>
            <person name="Shaw J.R."/>
            <person name="Andrews J."/>
            <person name="Crease T.J."/>
            <person name="Tang H."/>
            <person name="Lucas S.M."/>
            <person name="Robertson H.M."/>
            <person name="Bork P."/>
            <person name="Koonin E.V."/>
            <person name="Zdobnov E.M."/>
            <person name="Grigoriev I.V."/>
            <person name="Lynch M."/>
            <person name="Boore J.L."/>
        </authorList>
    </citation>
    <scope>NUCLEOTIDE SEQUENCE [LARGE SCALE GENOMIC DNA]</scope>
</reference>
<dbReference type="KEGG" id="dpx:DAPPUDRAFT_312469"/>
<dbReference type="HOGENOM" id="CLU_1385456_0_0_1"/>
<dbReference type="Gene3D" id="3.40.33.10">
    <property type="entry name" value="CAP"/>
    <property type="match status" value="1"/>
</dbReference>
<organism evidence="1 2">
    <name type="scientific">Daphnia pulex</name>
    <name type="common">Water flea</name>
    <dbReference type="NCBI Taxonomy" id="6669"/>
    <lineage>
        <taxon>Eukaryota</taxon>
        <taxon>Metazoa</taxon>
        <taxon>Ecdysozoa</taxon>
        <taxon>Arthropoda</taxon>
        <taxon>Crustacea</taxon>
        <taxon>Branchiopoda</taxon>
        <taxon>Diplostraca</taxon>
        <taxon>Cladocera</taxon>
        <taxon>Anomopoda</taxon>
        <taxon>Daphniidae</taxon>
        <taxon>Daphnia</taxon>
    </lineage>
</organism>
<dbReference type="OrthoDB" id="414826at2759"/>
<dbReference type="Proteomes" id="UP000000305">
    <property type="component" value="Unassembled WGS sequence"/>
</dbReference>
<dbReference type="SUPFAM" id="SSF55797">
    <property type="entry name" value="PR-1-like"/>
    <property type="match status" value="1"/>
</dbReference>
<protein>
    <recommendedName>
        <fullName evidence="3">SCP domain-containing protein</fullName>
    </recommendedName>
</protein>
<evidence type="ECO:0000313" key="2">
    <source>
        <dbReference type="Proteomes" id="UP000000305"/>
    </source>
</evidence>
<keyword evidence="2" id="KW-1185">Reference proteome</keyword>
<sequence>MYLDTLRSSVDNGLVSVLQYTITLPLTAFASLWVQFRTEGACPALFEKCRQGFPLKISWILQIPTRFGVDSQFEIPHFSISNAYYKMREFGCLSPDCRRLLLDLSCKNYVLPSLFLHIEEAQTTDYCTTNTCSVPTDNTLCKYSNTSWGAACQPAYPTSSIVTDADIATILTAHNDYRRKVAQDLMRLKLELSNKNI</sequence>
<dbReference type="AlphaFoldDB" id="E9G0Y3"/>
<proteinExistence type="predicted"/>
<gene>
    <name evidence="1" type="ORF">DAPPUDRAFT_312469</name>
</gene>
<dbReference type="InterPro" id="IPR035940">
    <property type="entry name" value="CAP_sf"/>
</dbReference>
<dbReference type="EMBL" id="GL732528">
    <property type="protein sequence ID" value="EFX86984.1"/>
    <property type="molecule type" value="Genomic_DNA"/>
</dbReference>
<dbReference type="InParanoid" id="E9G0Y3"/>